<evidence type="ECO:0000313" key="1">
    <source>
        <dbReference type="EMBL" id="VXD10536.1"/>
    </source>
</evidence>
<name>A0A7Z9BES4_9CYAN</name>
<sequence length="23" mass="2427">MGSVGKIDRGIVSVNAYGVYKNV</sequence>
<gene>
    <name evidence="1" type="ORF">PL8927_110031</name>
</gene>
<dbReference type="EMBL" id="CZCU02000013">
    <property type="protein sequence ID" value="VXD10536.1"/>
    <property type="molecule type" value="Genomic_DNA"/>
</dbReference>
<dbReference type="AlphaFoldDB" id="A0A7Z9BES4"/>
<reference evidence="1" key="1">
    <citation type="submission" date="2019-10" db="EMBL/GenBank/DDBJ databases">
        <authorList>
            <consortium name="Genoscope - CEA"/>
            <person name="William W."/>
        </authorList>
    </citation>
    <scope>NUCLEOTIDE SEQUENCE [LARGE SCALE GENOMIC DNA]</scope>
    <source>
        <strain evidence="1">BBR_PRJEB10992</strain>
    </source>
</reference>
<dbReference type="Proteomes" id="UP000184550">
    <property type="component" value="Unassembled WGS sequence"/>
</dbReference>
<organism evidence="1 2">
    <name type="scientific">Planktothrix serta PCC 8927</name>
    <dbReference type="NCBI Taxonomy" id="671068"/>
    <lineage>
        <taxon>Bacteria</taxon>
        <taxon>Bacillati</taxon>
        <taxon>Cyanobacteriota</taxon>
        <taxon>Cyanophyceae</taxon>
        <taxon>Oscillatoriophycideae</taxon>
        <taxon>Oscillatoriales</taxon>
        <taxon>Microcoleaceae</taxon>
        <taxon>Planktothrix</taxon>
    </lineage>
</organism>
<comment type="caution">
    <text evidence="1">The sequence shown here is derived from an EMBL/GenBank/DDBJ whole genome shotgun (WGS) entry which is preliminary data.</text>
</comment>
<accession>A0A7Z9BES4</accession>
<proteinExistence type="predicted"/>
<protein>
    <submittedName>
        <fullName evidence="1">Uncharacterized protein</fullName>
    </submittedName>
</protein>
<evidence type="ECO:0000313" key="2">
    <source>
        <dbReference type="Proteomes" id="UP000184550"/>
    </source>
</evidence>
<keyword evidence="2" id="KW-1185">Reference proteome</keyword>